<keyword evidence="3" id="KW-1185">Reference proteome</keyword>
<sequence>MTHEARTTPPEAVGGPHAPANQEDGARPLLERVAREAMPSTQTSHPLLSTEAVQEEDTQSVARNAYGKEDAEQVVGEGCEKEDVERRGWARSVMASFSSIIPPGG</sequence>
<dbReference type="Proteomes" id="UP000283634">
    <property type="component" value="Unassembled WGS sequence"/>
</dbReference>
<dbReference type="GeneID" id="40332788"/>
<comment type="caution">
    <text evidence="2">The sequence shown here is derived from an EMBL/GenBank/DDBJ whole genome shotgun (WGS) entry which is preliminary data.</text>
</comment>
<gene>
    <name evidence="2" type="ORF">TraAM80_08855</name>
</gene>
<organism evidence="2 3">
    <name type="scientific">Trypanosoma rangeli</name>
    <dbReference type="NCBI Taxonomy" id="5698"/>
    <lineage>
        <taxon>Eukaryota</taxon>
        <taxon>Discoba</taxon>
        <taxon>Euglenozoa</taxon>
        <taxon>Kinetoplastea</taxon>
        <taxon>Metakinetoplastina</taxon>
        <taxon>Trypanosomatida</taxon>
        <taxon>Trypanosomatidae</taxon>
        <taxon>Trypanosoma</taxon>
        <taxon>Herpetosoma</taxon>
    </lineage>
</organism>
<feature type="non-terminal residue" evidence="2">
    <location>
        <position position="105"/>
    </location>
</feature>
<dbReference type="VEuPathDB" id="TriTrypDB:TRSC58_06919"/>
<protein>
    <submittedName>
        <fullName evidence="2">Amino acid transporter</fullName>
    </submittedName>
</protein>
<evidence type="ECO:0000256" key="1">
    <source>
        <dbReference type="SAM" id="MobiDB-lite"/>
    </source>
</evidence>
<dbReference type="RefSeq" id="XP_029234666.1">
    <property type="nucleotide sequence ID" value="XM_029385580.1"/>
</dbReference>
<proteinExistence type="predicted"/>
<dbReference type="AlphaFoldDB" id="A0A3R7M9A5"/>
<name>A0A3R7M9A5_TRYRA</name>
<accession>A0A3R7M9A5</accession>
<evidence type="ECO:0000313" key="2">
    <source>
        <dbReference type="EMBL" id="RNE98493.1"/>
    </source>
</evidence>
<evidence type="ECO:0000313" key="3">
    <source>
        <dbReference type="Proteomes" id="UP000283634"/>
    </source>
</evidence>
<feature type="compositionally biased region" description="Basic and acidic residues" evidence="1">
    <location>
        <begin position="24"/>
        <end position="35"/>
    </location>
</feature>
<feature type="region of interest" description="Disordered" evidence="1">
    <location>
        <begin position="1"/>
        <end position="57"/>
    </location>
</feature>
<reference evidence="2 3" key="1">
    <citation type="journal article" date="2018" name="BMC Genomics">
        <title>Genomic comparison of Trypanosoma conorhini and Trypanosoma rangeli to Trypanosoma cruzi strains of high and low virulence.</title>
        <authorList>
            <person name="Bradwell K.R."/>
            <person name="Koparde V.N."/>
            <person name="Matveyev A.V."/>
            <person name="Serrano M.G."/>
            <person name="Alves J.M."/>
            <person name="Parikh H."/>
            <person name="Huang B."/>
            <person name="Lee V."/>
            <person name="Espinosa-Alvarez O."/>
            <person name="Ortiz P.A."/>
            <person name="Costa-Martins A.G."/>
            <person name="Teixeira M.M."/>
            <person name="Buck G.A."/>
        </authorList>
    </citation>
    <scope>NUCLEOTIDE SEQUENCE [LARGE SCALE GENOMIC DNA]</scope>
    <source>
        <strain evidence="2 3">AM80</strain>
    </source>
</reference>
<dbReference type="EMBL" id="MKGL01000458">
    <property type="protein sequence ID" value="RNE98493.1"/>
    <property type="molecule type" value="Genomic_DNA"/>
</dbReference>